<evidence type="ECO:0000256" key="19">
    <source>
        <dbReference type="ARBA" id="ARBA00023242"/>
    </source>
</evidence>
<dbReference type="GeneID" id="14496655"/>
<keyword evidence="15" id="KW-0695">RNA-directed DNA polymerase</keyword>
<keyword evidence="8" id="KW-0540">Nuclease</keyword>
<keyword evidence="7" id="KW-0548">Nucleotidyltransferase</keyword>
<evidence type="ECO:0000256" key="8">
    <source>
        <dbReference type="ARBA" id="ARBA00022722"/>
    </source>
</evidence>
<comment type="catalytic activity">
    <reaction evidence="22">
        <text>DNA(n) + a 2'-deoxyribonucleoside 5'-triphosphate = DNA(n+1) + diphosphate</text>
        <dbReference type="Rhea" id="RHEA:22508"/>
        <dbReference type="Rhea" id="RHEA-COMP:17339"/>
        <dbReference type="Rhea" id="RHEA-COMP:17340"/>
        <dbReference type="ChEBI" id="CHEBI:33019"/>
        <dbReference type="ChEBI" id="CHEBI:61560"/>
        <dbReference type="ChEBI" id="CHEBI:173112"/>
        <dbReference type="EC" id="2.7.7.49"/>
    </reaction>
</comment>
<dbReference type="PANTHER" id="PTHR42648:SF11">
    <property type="entry name" value="TRANSPOSON TY4-P GAG-POL POLYPROTEIN"/>
    <property type="match status" value="1"/>
</dbReference>
<evidence type="ECO:0000256" key="7">
    <source>
        <dbReference type="ARBA" id="ARBA00022695"/>
    </source>
</evidence>
<dbReference type="SUPFAM" id="SSF53098">
    <property type="entry name" value="Ribonuclease H-like"/>
    <property type="match status" value="1"/>
</dbReference>
<comment type="catalytic activity">
    <reaction evidence="23">
        <text>DNA(n) + a 2'-deoxyribonucleoside 5'-triphosphate = DNA(n+1) + diphosphate</text>
        <dbReference type="Rhea" id="RHEA:22508"/>
        <dbReference type="Rhea" id="RHEA-COMP:17339"/>
        <dbReference type="Rhea" id="RHEA-COMP:17340"/>
        <dbReference type="ChEBI" id="CHEBI:33019"/>
        <dbReference type="ChEBI" id="CHEBI:61560"/>
        <dbReference type="ChEBI" id="CHEBI:173112"/>
        <dbReference type="EC" id="2.7.7.7"/>
    </reaction>
</comment>
<evidence type="ECO:0000256" key="2">
    <source>
        <dbReference type="ARBA" id="ARBA00004123"/>
    </source>
</evidence>
<evidence type="ECO:0000256" key="11">
    <source>
        <dbReference type="ARBA" id="ARBA00022801"/>
    </source>
</evidence>
<comment type="subcellular location">
    <subcellularLocation>
        <location evidence="3">Cytoplasm</location>
    </subcellularLocation>
    <subcellularLocation>
        <location evidence="2">Nucleus</location>
    </subcellularLocation>
</comment>
<dbReference type="GO" id="GO:0005634">
    <property type="term" value="C:nucleus"/>
    <property type="evidence" value="ECO:0007669"/>
    <property type="project" value="UniProtKB-SubCell"/>
</dbReference>
<feature type="region of interest" description="Disordered" evidence="24">
    <location>
        <begin position="752"/>
        <end position="776"/>
    </location>
</feature>
<evidence type="ECO:0000313" key="27">
    <source>
        <dbReference type="Proteomes" id="UP000002866"/>
    </source>
</evidence>
<evidence type="ECO:0000313" key="26">
    <source>
        <dbReference type="EMBL" id="CCH61409.1"/>
    </source>
</evidence>
<dbReference type="GO" id="GO:0003677">
    <property type="term" value="F:DNA binding"/>
    <property type="evidence" value="ECO:0007669"/>
    <property type="project" value="UniProtKB-KW"/>
</dbReference>
<evidence type="ECO:0000256" key="6">
    <source>
        <dbReference type="ARBA" id="ARBA00022679"/>
    </source>
</evidence>
<dbReference type="eggNOG" id="KOG0017">
    <property type="taxonomic scope" value="Eukaryota"/>
</dbReference>
<keyword evidence="4" id="KW-0963">Cytoplasm</keyword>
<keyword evidence="18" id="KW-0233">DNA recombination</keyword>
<keyword evidence="11" id="KW-0378">Hydrolase</keyword>
<keyword evidence="9" id="KW-0479">Metal-binding</keyword>
<keyword evidence="17" id="KW-0238">DNA-binding</keyword>
<keyword evidence="27" id="KW-1185">Reference proteome</keyword>
<evidence type="ECO:0000256" key="21">
    <source>
        <dbReference type="ARBA" id="ARBA00025615"/>
    </source>
</evidence>
<keyword evidence="5" id="KW-0815">Transposition</keyword>
<feature type="compositionally biased region" description="Basic and acidic residues" evidence="24">
    <location>
        <begin position="622"/>
        <end position="636"/>
    </location>
</feature>
<sequence length="961" mass="110339">MVTLLLRKWNFDNITKCNSADGIPLVEHKIITLTKCGKEFTLINSAQKEVLNNIILLEKCAVKKVERYSMVDIKLASLNSDDKENMSPTEYIQNIVDTIKSIKRKNGIRPGQSRQCKNCPNTLGNMNNNRMNVEKYKNKLPIKYQTYHNKYTKENNNNNIVRLVNTSDKTSDFVVIDTASGISMTLFKEQLVDFTPLTKGNPGPSYYGVGNDDQEKPIYFEGYGFLPIRGDNNKIIHMFTYLAPYEDAIILSAFKLWEIVGYGFESGKYDFLTVNNYKIPTKIMDHTIWVPTKQIIAEYTNEITNKKVRIIKSSKISLLEAHLRLNHPPTVAIQEFITDRGSEFTNNNLKQLAEKKGIQLRFTSTQDHSANARAERAIRTIITDTRTLLFQAKLPLKFWHYAVKASAEVRSCAYNKNTEDAPLNVVFELLVKIILRNFLPFGAPATIWNHKSKKTAALSLQAVVLSKDPQSFGYFFYIPKENRVITTTNFKIPDHSVNSQQKSNPEETIIARFKANVTSKIGSTRNFEFDEDEINEAFPDEEYENDTEGINNIMVDDKIVSQQLLNDLNENGEEEIMDIESDFCSSNIDPDLIDNVNLDEILEQPNVIELMNNENTPINGENEIKNTDTNNEKIDNDINSNNDNKDKYSMLINENNYNNCNNSNDEMNNILSSNEDYNSITDEQNSSIITNTEIVIQSNHDIRNDISPYSSIPITSEHENENITETHHNDIINANRESDNASIIEDSIDNFNEDSESRSEIEPDSSTITVNERDNMYKRTREEVDVQDEETDSTSNNNIIETSSSRLSFSKKNLQYLVGHRNNSTRGKPNHRIPTYLQERKSGPVMPPIIHPTSKKPRLRKVRRILPRTNWQNKIRSIYYKEAITNNKNLKQRERFIKSFKKEVENLVKMGVYDPDIRLPKSAIPQNKIISTVIVFTVKRDGTCKARYCARGDFTESRVLR</sequence>
<evidence type="ECO:0000256" key="18">
    <source>
        <dbReference type="ARBA" id="ARBA00023172"/>
    </source>
</evidence>
<dbReference type="PANTHER" id="PTHR42648">
    <property type="entry name" value="TRANSPOSASE, PUTATIVE-RELATED"/>
    <property type="match status" value="1"/>
</dbReference>
<dbReference type="KEGG" id="tbl:TBLA_0E03550"/>
<evidence type="ECO:0000256" key="4">
    <source>
        <dbReference type="ARBA" id="ARBA00022490"/>
    </source>
</evidence>
<evidence type="ECO:0000256" key="23">
    <source>
        <dbReference type="ARBA" id="ARBA00049244"/>
    </source>
</evidence>
<evidence type="ECO:0000256" key="5">
    <source>
        <dbReference type="ARBA" id="ARBA00022578"/>
    </source>
</evidence>
<dbReference type="GO" id="GO:0006310">
    <property type="term" value="P:DNA recombination"/>
    <property type="evidence" value="ECO:0007669"/>
    <property type="project" value="UniProtKB-KW"/>
</dbReference>
<organism evidence="26 27">
    <name type="scientific">Henningerozyma blattae (strain ATCC 34711 / CBS 6284 / DSM 70876 / NBRC 10599 / NRRL Y-10934 / UCD 77-7)</name>
    <name type="common">Yeast</name>
    <name type="synonym">Tetrapisispora blattae</name>
    <dbReference type="NCBI Taxonomy" id="1071380"/>
    <lineage>
        <taxon>Eukaryota</taxon>
        <taxon>Fungi</taxon>
        <taxon>Dikarya</taxon>
        <taxon>Ascomycota</taxon>
        <taxon>Saccharomycotina</taxon>
        <taxon>Saccharomycetes</taxon>
        <taxon>Saccharomycetales</taxon>
        <taxon>Saccharomycetaceae</taxon>
        <taxon>Henningerozyma</taxon>
    </lineage>
</organism>
<dbReference type="HOGENOM" id="CLU_307589_0_0_1"/>
<dbReference type="InterPro" id="IPR036397">
    <property type="entry name" value="RNaseH_sf"/>
</dbReference>
<dbReference type="InParanoid" id="I2H4V7"/>
<dbReference type="GO" id="GO:0032196">
    <property type="term" value="P:transposition"/>
    <property type="evidence" value="ECO:0007669"/>
    <property type="project" value="UniProtKB-KW"/>
</dbReference>
<gene>
    <name evidence="26" type="primary">TBLA0E03550</name>
    <name evidence="26" type="ORF">TBLA_0E03550</name>
</gene>
<keyword evidence="6" id="KW-0808">Transferase</keyword>
<dbReference type="Gene3D" id="3.30.420.10">
    <property type="entry name" value="Ribonuclease H-like superfamily/Ribonuclease H"/>
    <property type="match status" value="1"/>
</dbReference>
<evidence type="ECO:0000256" key="17">
    <source>
        <dbReference type="ARBA" id="ARBA00023125"/>
    </source>
</evidence>
<evidence type="ECO:0000256" key="16">
    <source>
        <dbReference type="ARBA" id="ARBA00022932"/>
    </source>
</evidence>
<dbReference type="Proteomes" id="UP000002866">
    <property type="component" value="Chromosome 5"/>
</dbReference>
<dbReference type="RefSeq" id="XP_004180928.1">
    <property type="nucleotide sequence ID" value="XM_004180880.1"/>
</dbReference>
<reference evidence="26 27" key="1">
    <citation type="journal article" date="2011" name="Proc. Natl. Acad. Sci. U.S.A.">
        <title>Evolutionary erosion of yeast sex chromosomes by mating-type switching accidents.</title>
        <authorList>
            <person name="Gordon J.L."/>
            <person name="Armisen D."/>
            <person name="Proux-Wera E."/>
            <person name="Oheigeartaigh S.S."/>
            <person name="Byrne K.P."/>
            <person name="Wolfe K.H."/>
        </authorList>
    </citation>
    <scope>NUCLEOTIDE SEQUENCE [LARGE SCALE GENOMIC DNA]</scope>
    <source>
        <strain evidence="27">ATCC 34711 / CBS 6284 / DSM 70876 / NBRC 10599 / NRRL Y-10934 / UCD 77-7</strain>
    </source>
</reference>
<dbReference type="GO" id="GO:0015074">
    <property type="term" value="P:DNA integration"/>
    <property type="evidence" value="ECO:0007669"/>
    <property type="project" value="UniProtKB-KW"/>
</dbReference>
<evidence type="ECO:0000256" key="13">
    <source>
        <dbReference type="ARBA" id="ARBA00022884"/>
    </source>
</evidence>
<evidence type="ECO:0000256" key="15">
    <source>
        <dbReference type="ARBA" id="ARBA00022918"/>
    </source>
</evidence>
<dbReference type="GO" id="GO:0005737">
    <property type="term" value="C:cytoplasm"/>
    <property type="evidence" value="ECO:0007669"/>
    <property type="project" value="UniProtKB-SubCell"/>
</dbReference>
<keyword evidence="12" id="KW-0460">Magnesium</keyword>
<dbReference type="OrthoDB" id="4068312at2759"/>
<keyword evidence="16" id="KW-0239">DNA-directed DNA polymerase</keyword>
<comment type="function">
    <text evidence="20">Reverse transcriptase/ribonuclease H (RT) is a multifunctional enzyme that catalyzes the conversion of the retro-elements RNA genome into dsDNA within the VLP. The enzyme displays a DNA polymerase activity that can copy either DNA or RNA templates, and a ribonuclease H (RNase H) activity that cleaves the RNA strand of RNA-DNA heteroduplexes during plus-strand synthesis and hydrolyzes RNA primers. The conversion leads to a linear dsDNA copy of the retrotransposon that includes long terminal repeats (LTRs) at both ends.</text>
</comment>
<keyword evidence="14" id="KW-0229">DNA integration</keyword>
<dbReference type="GO" id="GO:0004523">
    <property type="term" value="F:RNA-DNA hybrid ribonuclease activity"/>
    <property type="evidence" value="ECO:0007669"/>
    <property type="project" value="UniProtKB-EC"/>
</dbReference>
<evidence type="ECO:0000256" key="1">
    <source>
        <dbReference type="ARBA" id="ARBA00000077"/>
    </source>
</evidence>
<dbReference type="InterPro" id="IPR039537">
    <property type="entry name" value="Retrotran_Ty1/copia-like"/>
</dbReference>
<protein>
    <recommendedName>
        <fullName evidence="25">Integrase catalytic domain-containing protein</fullName>
    </recommendedName>
</protein>
<keyword evidence="13" id="KW-0694">RNA-binding</keyword>
<dbReference type="GO" id="GO:0003887">
    <property type="term" value="F:DNA-directed DNA polymerase activity"/>
    <property type="evidence" value="ECO:0007669"/>
    <property type="project" value="UniProtKB-KW"/>
</dbReference>
<dbReference type="PROSITE" id="PS50994">
    <property type="entry name" value="INTEGRASE"/>
    <property type="match status" value="1"/>
</dbReference>
<evidence type="ECO:0000256" key="10">
    <source>
        <dbReference type="ARBA" id="ARBA00022759"/>
    </source>
</evidence>
<feature type="region of interest" description="Disordered" evidence="24">
    <location>
        <begin position="613"/>
        <end position="642"/>
    </location>
</feature>
<evidence type="ECO:0000256" key="22">
    <source>
        <dbReference type="ARBA" id="ARBA00048173"/>
    </source>
</evidence>
<evidence type="ECO:0000256" key="12">
    <source>
        <dbReference type="ARBA" id="ARBA00022842"/>
    </source>
</evidence>
<dbReference type="GO" id="GO:0046872">
    <property type="term" value="F:metal ion binding"/>
    <property type="evidence" value="ECO:0007669"/>
    <property type="project" value="UniProtKB-KW"/>
</dbReference>
<comment type="catalytic activity">
    <reaction evidence="1">
        <text>Endonucleolytic cleavage to 5'-phosphomonoester.</text>
        <dbReference type="EC" id="3.1.26.4"/>
    </reaction>
</comment>
<comment type="function">
    <text evidence="21">Integrase (IN) targets the VLP to the nucleus, where a subparticle preintegration complex (PIC) containing at least integrase and the newly synthesized dsDNA copy of the retrotransposon must transit the nuclear membrane. Once in the nucleus, integrase performs the integration of the dsDNA into the host genome.</text>
</comment>
<evidence type="ECO:0000256" key="24">
    <source>
        <dbReference type="SAM" id="MobiDB-lite"/>
    </source>
</evidence>
<dbReference type="InterPro" id="IPR001584">
    <property type="entry name" value="Integrase_cat-core"/>
</dbReference>
<evidence type="ECO:0000256" key="14">
    <source>
        <dbReference type="ARBA" id="ARBA00022908"/>
    </source>
</evidence>
<dbReference type="InterPro" id="IPR012337">
    <property type="entry name" value="RNaseH-like_sf"/>
</dbReference>
<accession>I2H4V7</accession>
<dbReference type="GO" id="GO:0003964">
    <property type="term" value="F:RNA-directed DNA polymerase activity"/>
    <property type="evidence" value="ECO:0007669"/>
    <property type="project" value="UniProtKB-KW"/>
</dbReference>
<evidence type="ECO:0000256" key="3">
    <source>
        <dbReference type="ARBA" id="ARBA00004496"/>
    </source>
</evidence>
<dbReference type="GO" id="GO:0003723">
    <property type="term" value="F:RNA binding"/>
    <property type="evidence" value="ECO:0007669"/>
    <property type="project" value="UniProtKB-KW"/>
</dbReference>
<proteinExistence type="predicted"/>
<keyword evidence="10" id="KW-0255">Endonuclease</keyword>
<dbReference type="EMBL" id="HE806320">
    <property type="protein sequence ID" value="CCH61409.1"/>
    <property type="molecule type" value="Genomic_DNA"/>
</dbReference>
<feature type="domain" description="Integrase catalytic" evidence="25">
    <location>
        <begin position="240"/>
        <end position="430"/>
    </location>
</feature>
<evidence type="ECO:0000259" key="25">
    <source>
        <dbReference type="PROSITE" id="PS50994"/>
    </source>
</evidence>
<name>I2H4V7_HENB6</name>
<keyword evidence="19" id="KW-0539">Nucleus</keyword>
<evidence type="ECO:0000256" key="9">
    <source>
        <dbReference type="ARBA" id="ARBA00022723"/>
    </source>
</evidence>
<evidence type="ECO:0000256" key="20">
    <source>
        <dbReference type="ARBA" id="ARBA00025590"/>
    </source>
</evidence>
<dbReference type="AlphaFoldDB" id="I2H4V7"/>
<dbReference type="FunCoup" id="I2H4V7">
    <property type="interactions" value="26"/>
</dbReference>